<dbReference type="GO" id="GO:0006310">
    <property type="term" value="P:DNA recombination"/>
    <property type="evidence" value="ECO:0007669"/>
    <property type="project" value="UniProtKB-KW"/>
</dbReference>
<sequence>MADNLIQKAGESTWYVKMAIPADVQRVLGAKVFIRSLKTGLRREAMVARLPYLTQWKAEIQAARAKLQVLKENWRTELASKSVTLHEIVDSELLTAIKLPPSDRVLTTDVSDARLDWFLRGREAMIQAAHKWEENGPPGIVQQVMAHFETLPPTMVEAVERAADLVRSIEQQMTAYKYNLTPTEVAEAKAIVLDPAVYKPKSPITPARLKSYREFRESRGGAPKHVDQQVGKMERLSDFLKEEGLPINFDTVDAWLKSLDRAPATLGQYLMAGTAFWNWAMKYDASWREEYKDKVNPFKGHELPQGGGSETAGQDREIYSRADALKLHQAALDNKDKPLADLIALGWYTGGRIEELCRLAKDSVVTVDGIRCFDFPRSKNKASKRVVPIHPSLLLTIDRLSEDSTDTFLIPTESADKYGKRSHAISKAFGRLRKTAGFSKLHVFHSFRHTVVTGLIRADVPDALAKELVGHDNKSVTHAVYSKGATTAQKLEAISRLPTLAAE</sequence>
<dbReference type="GO" id="GO:0003677">
    <property type="term" value="F:DNA binding"/>
    <property type="evidence" value="ECO:0007669"/>
    <property type="project" value="UniProtKB-KW"/>
</dbReference>
<dbReference type="AlphaFoldDB" id="A0A5E7HEY1"/>
<keyword evidence="3" id="KW-0238">DNA-binding</keyword>
<dbReference type="RefSeq" id="WP_150783270.1">
    <property type="nucleotide sequence ID" value="NZ_CABVII010000003.1"/>
</dbReference>
<proteinExistence type="inferred from homology"/>
<name>A0A5E7HEY1_PSEFL</name>
<dbReference type="CDD" id="cd01184">
    <property type="entry name" value="INT_C_like_1"/>
    <property type="match status" value="1"/>
</dbReference>
<dbReference type="Pfam" id="PF20172">
    <property type="entry name" value="DUF6538"/>
    <property type="match status" value="1"/>
</dbReference>
<evidence type="ECO:0000256" key="4">
    <source>
        <dbReference type="ARBA" id="ARBA00023172"/>
    </source>
</evidence>
<protein>
    <recommendedName>
        <fullName evidence="5">Tyr recombinase domain-containing protein</fullName>
    </recommendedName>
</protein>
<dbReference type="GO" id="GO:0015074">
    <property type="term" value="P:DNA integration"/>
    <property type="evidence" value="ECO:0007669"/>
    <property type="project" value="UniProtKB-KW"/>
</dbReference>
<evidence type="ECO:0000313" key="6">
    <source>
        <dbReference type="EMBL" id="VVO61027.1"/>
    </source>
</evidence>
<dbReference type="SUPFAM" id="SSF56349">
    <property type="entry name" value="DNA breaking-rejoining enzymes"/>
    <property type="match status" value="1"/>
</dbReference>
<evidence type="ECO:0000259" key="5">
    <source>
        <dbReference type="PROSITE" id="PS51898"/>
    </source>
</evidence>
<evidence type="ECO:0000256" key="1">
    <source>
        <dbReference type="ARBA" id="ARBA00008857"/>
    </source>
</evidence>
<dbReference type="InterPro" id="IPR050090">
    <property type="entry name" value="Tyrosine_recombinase_XerCD"/>
</dbReference>
<dbReference type="InterPro" id="IPR046668">
    <property type="entry name" value="DUF6538"/>
</dbReference>
<dbReference type="PANTHER" id="PTHR30349">
    <property type="entry name" value="PHAGE INTEGRASE-RELATED"/>
    <property type="match status" value="1"/>
</dbReference>
<comment type="similarity">
    <text evidence="1">Belongs to the 'phage' integrase family.</text>
</comment>
<dbReference type="EMBL" id="CABVII010000003">
    <property type="protein sequence ID" value="VVO61027.1"/>
    <property type="molecule type" value="Genomic_DNA"/>
</dbReference>
<dbReference type="InterPro" id="IPR002104">
    <property type="entry name" value="Integrase_catalytic"/>
</dbReference>
<evidence type="ECO:0000256" key="3">
    <source>
        <dbReference type="ARBA" id="ARBA00023125"/>
    </source>
</evidence>
<keyword evidence="2" id="KW-0229">DNA integration</keyword>
<dbReference type="PANTHER" id="PTHR30349:SF41">
    <property type="entry name" value="INTEGRASE_RECOMBINASE PROTEIN MJ0367-RELATED"/>
    <property type="match status" value="1"/>
</dbReference>
<evidence type="ECO:0000256" key="2">
    <source>
        <dbReference type="ARBA" id="ARBA00022908"/>
    </source>
</evidence>
<keyword evidence="4" id="KW-0233">DNA recombination</keyword>
<feature type="domain" description="Tyr recombinase" evidence="5">
    <location>
        <begin position="314"/>
        <end position="496"/>
    </location>
</feature>
<evidence type="ECO:0000313" key="7">
    <source>
        <dbReference type="Proteomes" id="UP000385207"/>
    </source>
</evidence>
<dbReference type="PROSITE" id="PS51898">
    <property type="entry name" value="TYR_RECOMBINASE"/>
    <property type="match status" value="1"/>
</dbReference>
<dbReference type="Gene3D" id="1.10.443.10">
    <property type="entry name" value="Intergrase catalytic core"/>
    <property type="match status" value="1"/>
</dbReference>
<organism evidence="6 7">
    <name type="scientific">Pseudomonas fluorescens</name>
    <dbReference type="NCBI Taxonomy" id="294"/>
    <lineage>
        <taxon>Bacteria</taxon>
        <taxon>Pseudomonadati</taxon>
        <taxon>Pseudomonadota</taxon>
        <taxon>Gammaproteobacteria</taxon>
        <taxon>Pseudomonadales</taxon>
        <taxon>Pseudomonadaceae</taxon>
        <taxon>Pseudomonas</taxon>
    </lineage>
</organism>
<accession>A0A5E7HEY1</accession>
<reference evidence="6 7" key="1">
    <citation type="submission" date="2019-09" db="EMBL/GenBank/DDBJ databases">
        <authorList>
            <person name="Chandra G."/>
            <person name="Truman W A."/>
        </authorList>
    </citation>
    <scope>NUCLEOTIDE SEQUENCE [LARGE SCALE GENOMIC DNA]</scope>
    <source>
        <strain evidence="6">PS862</strain>
    </source>
</reference>
<dbReference type="InterPro" id="IPR013762">
    <property type="entry name" value="Integrase-like_cat_sf"/>
</dbReference>
<dbReference type="Pfam" id="PF00589">
    <property type="entry name" value="Phage_integrase"/>
    <property type="match status" value="1"/>
</dbReference>
<dbReference type="Proteomes" id="UP000385207">
    <property type="component" value="Unassembled WGS sequence"/>
</dbReference>
<dbReference type="OrthoDB" id="9784724at2"/>
<dbReference type="InterPro" id="IPR011010">
    <property type="entry name" value="DNA_brk_join_enz"/>
</dbReference>
<gene>
    <name evidence="6" type="ORF">PS862_00818</name>
</gene>